<protein>
    <submittedName>
        <fullName evidence="9">Uncharacterized protein</fullName>
    </submittedName>
</protein>
<keyword evidence="10" id="KW-1185">Reference proteome</keyword>
<keyword evidence="5 8" id="KW-0560">Oxidoreductase</keyword>
<dbReference type="Pfam" id="PF00067">
    <property type="entry name" value="p450"/>
    <property type="match status" value="1"/>
</dbReference>
<keyword evidence="7 8" id="KW-0408">Iron</keyword>
<dbReference type="GO" id="GO:0005506">
    <property type="term" value="F:iron ion binding"/>
    <property type="evidence" value="ECO:0007669"/>
    <property type="project" value="InterPro"/>
</dbReference>
<keyword evidence="7 8" id="KW-0349">Heme</keyword>
<reference evidence="9" key="2">
    <citation type="submission" date="2022-03" db="EMBL/GenBank/DDBJ databases">
        <title>Draft title - Genomic analysis of global carrot germplasm unveils the trajectory of domestication and the origin of high carotenoid orange carrot.</title>
        <authorList>
            <person name="Iorizzo M."/>
            <person name="Ellison S."/>
            <person name="Senalik D."/>
            <person name="Macko-Podgorni A."/>
            <person name="Grzebelus D."/>
            <person name="Bostan H."/>
            <person name="Rolling W."/>
            <person name="Curaba J."/>
            <person name="Simon P."/>
        </authorList>
    </citation>
    <scope>NUCLEOTIDE SEQUENCE</scope>
    <source>
        <tissue evidence="9">Leaf</tissue>
    </source>
</reference>
<evidence type="ECO:0000256" key="2">
    <source>
        <dbReference type="ARBA" id="ARBA00022692"/>
    </source>
</evidence>
<dbReference type="InterPro" id="IPR017972">
    <property type="entry name" value="Cyt_P450_CS"/>
</dbReference>
<keyword evidence="4" id="KW-1133">Transmembrane helix</keyword>
<dbReference type="SUPFAM" id="SSF48264">
    <property type="entry name" value="Cytochrome P450"/>
    <property type="match status" value="1"/>
</dbReference>
<evidence type="ECO:0000256" key="6">
    <source>
        <dbReference type="ARBA" id="ARBA00023136"/>
    </source>
</evidence>
<keyword evidence="3 7" id="KW-0479">Metal-binding</keyword>
<keyword evidence="8" id="KW-0503">Monooxygenase</keyword>
<reference evidence="9" key="1">
    <citation type="journal article" date="2016" name="Nat. Genet.">
        <title>A high-quality carrot genome assembly provides new insights into carotenoid accumulation and asterid genome evolution.</title>
        <authorList>
            <person name="Iorizzo M."/>
            <person name="Ellison S."/>
            <person name="Senalik D."/>
            <person name="Zeng P."/>
            <person name="Satapoomin P."/>
            <person name="Huang J."/>
            <person name="Bowman M."/>
            <person name="Iovene M."/>
            <person name="Sanseverino W."/>
            <person name="Cavagnaro P."/>
            <person name="Yildiz M."/>
            <person name="Macko-Podgorni A."/>
            <person name="Moranska E."/>
            <person name="Grzebelus E."/>
            <person name="Grzebelus D."/>
            <person name="Ashrafi H."/>
            <person name="Zheng Z."/>
            <person name="Cheng S."/>
            <person name="Spooner D."/>
            <person name="Van Deynze A."/>
            <person name="Simon P."/>
        </authorList>
    </citation>
    <scope>NUCLEOTIDE SEQUENCE</scope>
    <source>
        <tissue evidence="9">Leaf</tissue>
    </source>
</reference>
<evidence type="ECO:0000256" key="7">
    <source>
        <dbReference type="PIRSR" id="PIRSR602401-1"/>
    </source>
</evidence>
<comment type="subcellular location">
    <subcellularLocation>
        <location evidence="1">Membrane</location>
        <topology evidence="1">Single-pass membrane protein</topology>
    </subcellularLocation>
</comment>
<sequence length="151" mass="16926">MPYLNAVTKELLRKHPPTYFVLSHAVTEPSKLAGYDIPLGTTVEFFTPPIGNDPKIWSDPEKFNPDRFLTGGEDADITSVTGVKMMPFSVGRRICPGASMATIHLNLKIARLVQEFEWSAYPANSKVDFSEKLEFTVVMKNPLRAMIKPRV</sequence>
<evidence type="ECO:0000256" key="1">
    <source>
        <dbReference type="ARBA" id="ARBA00004167"/>
    </source>
</evidence>
<evidence type="ECO:0000313" key="10">
    <source>
        <dbReference type="Proteomes" id="UP000077755"/>
    </source>
</evidence>
<dbReference type="InterPro" id="IPR036396">
    <property type="entry name" value="Cyt_P450_sf"/>
</dbReference>
<evidence type="ECO:0000256" key="8">
    <source>
        <dbReference type="RuleBase" id="RU000461"/>
    </source>
</evidence>
<evidence type="ECO:0000256" key="4">
    <source>
        <dbReference type="ARBA" id="ARBA00022989"/>
    </source>
</evidence>
<dbReference type="GO" id="GO:0016020">
    <property type="term" value="C:membrane"/>
    <property type="evidence" value="ECO:0007669"/>
    <property type="project" value="UniProtKB-SubCell"/>
</dbReference>
<feature type="binding site" description="axial binding residue" evidence="7">
    <location>
        <position position="95"/>
    </location>
    <ligand>
        <name>heme</name>
        <dbReference type="ChEBI" id="CHEBI:30413"/>
    </ligand>
    <ligandPart>
        <name>Fe</name>
        <dbReference type="ChEBI" id="CHEBI:18248"/>
    </ligandPart>
</feature>
<dbReference type="OMA" id="MQWLMAN"/>
<evidence type="ECO:0000313" key="9">
    <source>
        <dbReference type="EMBL" id="WOG87937.1"/>
    </source>
</evidence>
<organism evidence="9 10">
    <name type="scientific">Daucus carota subsp. sativus</name>
    <name type="common">Carrot</name>
    <dbReference type="NCBI Taxonomy" id="79200"/>
    <lineage>
        <taxon>Eukaryota</taxon>
        <taxon>Viridiplantae</taxon>
        <taxon>Streptophyta</taxon>
        <taxon>Embryophyta</taxon>
        <taxon>Tracheophyta</taxon>
        <taxon>Spermatophyta</taxon>
        <taxon>Magnoliopsida</taxon>
        <taxon>eudicotyledons</taxon>
        <taxon>Gunneridae</taxon>
        <taxon>Pentapetalae</taxon>
        <taxon>asterids</taxon>
        <taxon>campanulids</taxon>
        <taxon>Apiales</taxon>
        <taxon>Apiaceae</taxon>
        <taxon>Apioideae</taxon>
        <taxon>Scandiceae</taxon>
        <taxon>Daucinae</taxon>
        <taxon>Daucus</taxon>
        <taxon>Daucus sect. Daucus</taxon>
    </lineage>
</organism>
<dbReference type="PROSITE" id="PS00086">
    <property type="entry name" value="CYTOCHROME_P450"/>
    <property type="match status" value="1"/>
</dbReference>
<dbReference type="Gramene" id="KZN05519">
    <property type="protein sequence ID" value="KZN05519"/>
    <property type="gene ID" value="DCAR_006356"/>
</dbReference>
<dbReference type="AlphaFoldDB" id="A0A166DPW8"/>
<dbReference type="PRINTS" id="PR00463">
    <property type="entry name" value="EP450I"/>
</dbReference>
<dbReference type="InterPro" id="IPR001128">
    <property type="entry name" value="Cyt_P450"/>
</dbReference>
<keyword evidence="2" id="KW-0812">Transmembrane</keyword>
<dbReference type="Proteomes" id="UP000077755">
    <property type="component" value="Chromosome 2"/>
</dbReference>
<dbReference type="Gene3D" id="1.10.630.10">
    <property type="entry name" value="Cytochrome P450"/>
    <property type="match status" value="1"/>
</dbReference>
<dbReference type="GO" id="GO:0020037">
    <property type="term" value="F:heme binding"/>
    <property type="evidence" value="ECO:0007669"/>
    <property type="project" value="InterPro"/>
</dbReference>
<dbReference type="OrthoDB" id="1470350at2759"/>
<dbReference type="PANTHER" id="PTHR24298:SF47">
    <property type="entry name" value="CYTOCHROME P450 77A4"/>
    <property type="match status" value="1"/>
</dbReference>
<dbReference type="GO" id="GO:0016709">
    <property type="term" value="F:oxidoreductase activity, acting on paired donors, with incorporation or reduction of molecular oxygen, NAD(P)H as one donor, and incorporation of one atom of oxygen"/>
    <property type="evidence" value="ECO:0007669"/>
    <property type="project" value="TreeGrafter"/>
</dbReference>
<comment type="similarity">
    <text evidence="8">Belongs to the cytochrome P450 family.</text>
</comment>
<dbReference type="InterPro" id="IPR002401">
    <property type="entry name" value="Cyt_P450_E_grp-I"/>
</dbReference>
<evidence type="ECO:0000256" key="3">
    <source>
        <dbReference type="ARBA" id="ARBA00022723"/>
    </source>
</evidence>
<name>A0A166DPW8_DAUCS</name>
<evidence type="ECO:0000256" key="5">
    <source>
        <dbReference type="ARBA" id="ARBA00023002"/>
    </source>
</evidence>
<keyword evidence="6" id="KW-0472">Membrane</keyword>
<dbReference type="EMBL" id="CP093344">
    <property type="protein sequence ID" value="WOG87937.1"/>
    <property type="molecule type" value="Genomic_DNA"/>
</dbReference>
<proteinExistence type="inferred from homology"/>
<dbReference type="PANTHER" id="PTHR24298">
    <property type="entry name" value="FLAVONOID 3'-MONOOXYGENASE-RELATED"/>
    <property type="match status" value="1"/>
</dbReference>
<dbReference type="InterPro" id="IPR051103">
    <property type="entry name" value="Plant_metabolite_P450s"/>
</dbReference>
<dbReference type="KEGG" id="dcr:108207563"/>
<comment type="cofactor">
    <cofactor evidence="7">
        <name>heme</name>
        <dbReference type="ChEBI" id="CHEBI:30413"/>
    </cofactor>
</comment>
<gene>
    <name evidence="9" type="ORF">DCAR_0207170</name>
</gene>
<accession>A0A166DPW8</accession>